<dbReference type="OrthoDB" id="8455878at2"/>
<dbReference type="Proteomes" id="UP000278756">
    <property type="component" value="Chromosome 2"/>
</dbReference>
<dbReference type="Gene3D" id="1.10.10.10">
    <property type="entry name" value="Winged helix-like DNA-binding domain superfamily/Winged helix DNA-binding domain"/>
    <property type="match status" value="1"/>
</dbReference>
<keyword evidence="3" id="KW-0238">DNA-binding</keyword>
<dbReference type="InterPro" id="IPR005119">
    <property type="entry name" value="LysR_subst-bd"/>
</dbReference>
<dbReference type="EMBL" id="AP018828">
    <property type="protein sequence ID" value="BBF81709.1"/>
    <property type="molecule type" value="Genomic_DNA"/>
</dbReference>
<dbReference type="Pfam" id="PF03466">
    <property type="entry name" value="LysR_substrate"/>
    <property type="match status" value="1"/>
</dbReference>
<evidence type="ECO:0000256" key="1">
    <source>
        <dbReference type="ARBA" id="ARBA00009437"/>
    </source>
</evidence>
<dbReference type="SUPFAM" id="SSF53850">
    <property type="entry name" value="Periplasmic binding protein-like II"/>
    <property type="match status" value="1"/>
</dbReference>
<dbReference type="InterPro" id="IPR036390">
    <property type="entry name" value="WH_DNA-bd_sf"/>
</dbReference>
<dbReference type="InterPro" id="IPR036388">
    <property type="entry name" value="WH-like_DNA-bd_sf"/>
</dbReference>
<evidence type="ECO:0000256" key="4">
    <source>
        <dbReference type="ARBA" id="ARBA00023163"/>
    </source>
</evidence>
<feature type="domain" description="HTH lysR-type" evidence="5">
    <location>
        <begin position="9"/>
        <end position="66"/>
    </location>
</feature>
<keyword evidence="2" id="KW-0805">Transcription regulation</keyword>
<dbReference type="PROSITE" id="PS50931">
    <property type="entry name" value="HTH_LYSR"/>
    <property type="match status" value="1"/>
</dbReference>
<evidence type="ECO:0000313" key="6">
    <source>
        <dbReference type="EMBL" id="BBF81709.1"/>
    </source>
</evidence>
<reference evidence="7" key="2">
    <citation type="journal article" date="2017" name="Plant Physiol. Biochem.">
        <title>Differential oxidative and antioxidative response of duckweed Lemna minor toward plant growth promoting/inhibiting bacteria.</title>
        <authorList>
            <person name="Ishizawa H."/>
            <person name="Kuroda M."/>
            <person name="Morikawa M."/>
            <person name="Ike M."/>
        </authorList>
    </citation>
    <scope>NUCLEOTIDE SEQUENCE [LARGE SCALE GENOMIC DNA]</scope>
    <source>
        <strain evidence="7">M6</strain>
    </source>
</reference>
<dbReference type="RefSeq" id="WP_126423216.1">
    <property type="nucleotide sequence ID" value="NZ_AP018828.1"/>
</dbReference>
<gene>
    <name evidence="6" type="ORF">EM6_2311</name>
</gene>
<accession>A0A3G9GB08</accession>
<evidence type="ECO:0000256" key="3">
    <source>
        <dbReference type="ARBA" id="ARBA00023125"/>
    </source>
</evidence>
<comment type="similarity">
    <text evidence="1">Belongs to the LysR transcriptional regulatory family.</text>
</comment>
<dbReference type="SUPFAM" id="SSF46785">
    <property type="entry name" value="Winged helix' DNA-binding domain"/>
    <property type="match status" value="1"/>
</dbReference>
<sequence length="307" mass="33525">MQNKNLAAIDLDLLPVLEALLRRHNVTHAAQEVGLSQPAVSRALSRLRDLFDDPLLIRSGGGLTLTPRAERLAPQVASALEGVRGLFREDRFDPAQEKRTMRLVASDVHTLLLLPALTARLAREAPGIDVQVSAYGPETITLMQQGRLDLAFALETTPLPVGTETLPLGYDRLALVMRRGHPLADRPVTPEDYERFPHAAIRIFGDGQSELDAALAARGLSRRIALSTPYFTAALAAVSHSDLLTTVSEALAQRLAETFGLVCVPSPVAPEPMRLVLVWDRLRGRDPALIWFRECLKDVAAAVYSVS</sequence>
<dbReference type="PRINTS" id="PR00039">
    <property type="entry name" value="HTHLYSR"/>
</dbReference>
<name>A0A3G9GB08_9CAUL</name>
<protein>
    <submittedName>
        <fullName evidence="6">Transcriptional regulator, LysR family</fullName>
    </submittedName>
</protein>
<dbReference type="Gene3D" id="3.40.190.10">
    <property type="entry name" value="Periplasmic binding protein-like II"/>
    <property type="match status" value="2"/>
</dbReference>
<dbReference type="InterPro" id="IPR000847">
    <property type="entry name" value="LysR_HTH_N"/>
</dbReference>
<dbReference type="InterPro" id="IPR050389">
    <property type="entry name" value="LysR-type_TF"/>
</dbReference>
<dbReference type="Pfam" id="PF00126">
    <property type="entry name" value="HTH_1"/>
    <property type="match status" value="1"/>
</dbReference>
<keyword evidence="4" id="KW-0804">Transcription</keyword>
<dbReference type="AlphaFoldDB" id="A0A3G9GB08"/>
<dbReference type="CDD" id="cd08417">
    <property type="entry name" value="PBP2_Nitroaromatics_like"/>
    <property type="match status" value="1"/>
</dbReference>
<dbReference type="GO" id="GO:0003677">
    <property type="term" value="F:DNA binding"/>
    <property type="evidence" value="ECO:0007669"/>
    <property type="project" value="UniProtKB-KW"/>
</dbReference>
<evidence type="ECO:0000259" key="5">
    <source>
        <dbReference type="PROSITE" id="PS50931"/>
    </source>
</evidence>
<dbReference type="PANTHER" id="PTHR30118:SF15">
    <property type="entry name" value="TRANSCRIPTIONAL REGULATORY PROTEIN"/>
    <property type="match status" value="1"/>
</dbReference>
<organism evidence="6 7">
    <name type="scientific">Asticcacaulis excentricus</name>
    <dbReference type="NCBI Taxonomy" id="78587"/>
    <lineage>
        <taxon>Bacteria</taxon>
        <taxon>Pseudomonadati</taxon>
        <taxon>Pseudomonadota</taxon>
        <taxon>Alphaproteobacteria</taxon>
        <taxon>Caulobacterales</taxon>
        <taxon>Caulobacteraceae</taxon>
        <taxon>Asticcacaulis</taxon>
    </lineage>
</organism>
<evidence type="ECO:0000313" key="7">
    <source>
        <dbReference type="Proteomes" id="UP000278756"/>
    </source>
</evidence>
<dbReference type="PANTHER" id="PTHR30118">
    <property type="entry name" value="HTH-TYPE TRANSCRIPTIONAL REGULATOR LEUO-RELATED"/>
    <property type="match status" value="1"/>
</dbReference>
<dbReference type="GO" id="GO:0003700">
    <property type="term" value="F:DNA-binding transcription factor activity"/>
    <property type="evidence" value="ECO:0007669"/>
    <property type="project" value="InterPro"/>
</dbReference>
<dbReference type="InterPro" id="IPR037402">
    <property type="entry name" value="YidZ_PBP2"/>
</dbReference>
<reference evidence="7" key="1">
    <citation type="journal article" date="2017" name="Biotechnol. Biofuels">
        <title>Evaluation of environmental bacterial communities as a factor affecting the growth of duckweed Lemna minor.</title>
        <authorList>
            <person name="Ishizawa H."/>
            <person name="Kuroda M."/>
            <person name="Morikawa M."/>
            <person name="Ike M."/>
        </authorList>
    </citation>
    <scope>NUCLEOTIDE SEQUENCE [LARGE SCALE GENOMIC DNA]</scope>
    <source>
        <strain evidence="7">M6</strain>
    </source>
</reference>
<proteinExistence type="inferred from homology"/>
<evidence type="ECO:0000256" key="2">
    <source>
        <dbReference type="ARBA" id="ARBA00023015"/>
    </source>
</evidence>